<keyword evidence="5 6" id="KW-0949">S-adenosyl-L-methionine</keyword>
<feature type="binding site" evidence="6">
    <location>
        <position position="265"/>
    </location>
    <ligand>
        <name>S-adenosyl-L-methionine</name>
        <dbReference type="ChEBI" id="CHEBI:59789"/>
    </ligand>
</feature>
<evidence type="ECO:0000256" key="4">
    <source>
        <dbReference type="ARBA" id="ARBA00022679"/>
    </source>
</evidence>
<feature type="domain" description="RlmM ferredoxin-like" evidence="8">
    <location>
        <begin position="1"/>
        <end position="71"/>
    </location>
</feature>
<dbReference type="Gene3D" id="3.30.2300.20">
    <property type="match status" value="1"/>
</dbReference>
<comment type="similarity">
    <text evidence="6">Belongs to the class I-like SAM-binding methyltransferase superfamily. RNA methyltransferase RlmE family. RlmM subfamily.</text>
</comment>
<dbReference type="InterPro" id="IPR029063">
    <property type="entry name" value="SAM-dependent_MTases_sf"/>
</dbReference>
<comment type="catalytic activity">
    <reaction evidence="6">
        <text>cytidine(2498) in 23S rRNA + S-adenosyl-L-methionine = 2'-O-methylcytidine(2498) in 23S rRNA + S-adenosyl-L-homocysteine + H(+)</text>
        <dbReference type="Rhea" id="RHEA:42788"/>
        <dbReference type="Rhea" id="RHEA-COMP:10244"/>
        <dbReference type="Rhea" id="RHEA-COMP:10245"/>
        <dbReference type="ChEBI" id="CHEBI:15378"/>
        <dbReference type="ChEBI" id="CHEBI:57856"/>
        <dbReference type="ChEBI" id="CHEBI:59789"/>
        <dbReference type="ChEBI" id="CHEBI:74495"/>
        <dbReference type="ChEBI" id="CHEBI:82748"/>
        <dbReference type="EC" id="2.1.1.186"/>
    </reaction>
</comment>
<feature type="binding site" evidence="6">
    <location>
        <position position="193"/>
    </location>
    <ligand>
        <name>S-adenosyl-L-methionine</name>
        <dbReference type="ChEBI" id="CHEBI:59789"/>
    </ligand>
</feature>
<dbReference type="NCBIfam" id="NF008734">
    <property type="entry name" value="PRK11760.1"/>
    <property type="match status" value="1"/>
</dbReference>
<keyword evidence="1 6" id="KW-0963">Cytoplasm</keyword>
<evidence type="ECO:0000256" key="3">
    <source>
        <dbReference type="ARBA" id="ARBA00022603"/>
    </source>
</evidence>
<dbReference type="SUPFAM" id="SSF53335">
    <property type="entry name" value="S-adenosyl-L-methionine-dependent methyltransferases"/>
    <property type="match status" value="1"/>
</dbReference>
<evidence type="ECO:0000313" key="11">
    <source>
        <dbReference type="Proteomes" id="UP001500021"/>
    </source>
</evidence>
<evidence type="ECO:0000259" key="9">
    <source>
        <dbReference type="Pfam" id="PF21239"/>
    </source>
</evidence>
<reference evidence="10 11" key="1">
    <citation type="journal article" date="2019" name="Int. J. Syst. Evol. Microbiol.">
        <title>The Global Catalogue of Microorganisms (GCM) 10K type strain sequencing project: providing services to taxonomists for standard genome sequencing and annotation.</title>
        <authorList>
            <consortium name="The Broad Institute Genomics Platform"/>
            <consortium name="The Broad Institute Genome Sequencing Center for Infectious Disease"/>
            <person name="Wu L."/>
            <person name="Ma J."/>
        </authorList>
    </citation>
    <scope>NUCLEOTIDE SEQUENCE [LARGE SCALE GENOMIC DNA]</scope>
    <source>
        <strain evidence="10 11">JCM 15608</strain>
    </source>
</reference>
<proteinExistence type="inferred from homology"/>
<evidence type="ECO:0000313" key="10">
    <source>
        <dbReference type="EMBL" id="GAA0816403.1"/>
    </source>
</evidence>
<evidence type="ECO:0000256" key="1">
    <source>
        <dbReference type="ARBA" id="ARBA00022490"/>
    </source>
</evidence>
<dbReference type="InterPro" id="IPR011224">
    <property type="entry name" value="rRNA_MeTrfase_M"/>
</dbReference>
<dbReference type="InterPro" id="IPR048646">
    <property type="entry name" value="RlmM_THUMP-like"/>
</dbReference>
<keyword evidence="2 6" id="KW-0698">rRNA processing</keyword>
<sequence length="370" mass="42605">MTSIVLFCRPGFEKECGAEVQEKAAWNEIYGYLELKKNQGIVLFHLHESEHGEVLMNKVPLKRLIFARQWFVTVTDIIDLPDYNRVEAITEALGNEWQYTDLRMEMTDTNDGKELSKFCRKLSVPLRQALRKNKVLTEKSKATEQVDDDGAILHALFFSGQQVILGFSLTRNSSPHIMGIPRLKFPSLAPSRSTLKLDEAFLYFIPREEWDTRLTSGMNAVDLGSAPGGWTYQLVRRGMMVTAIDNGPMAESLMETGQVKHKMMDGFKYLPQKQNVYWLVCDMIEKPQRVAKLMSEWLLHGYCKEAMFNLKLPMKGRYQQVSEDLQAIKDAFNKHNVKYELYAKHLYYDREEVTVHARLLSPAPLIAVDL</sequence>
<feature type="active site" description="Proton acceptor" evidence="6">
    <location>
        <position position="311"/>
    </location>
</feature>
<name>A0ABN1L6E4_9GAMM</name>
<protein>
    <recommendedName>
        <fullName evidence="6">Ribosomal RNA large subunit methyltransferase M</fullName>
        <ecNumber evidence="6">2.1.1.186</ecNumber>
    </recommendedName>
    <alternativeName>
        <fullName evidence="6">23S rRNA (cytidine2498-2'-O)-methyltransferase</fullName>
    </alternativeName>
    <alternativeName>
        <fullName evidence="6">23S rRNA 2'-O-ribose methyltransferase RlmM</fullName>
    </alternativeName>
</protein>
<dbReference type="Proteomes" id="UP001500021">
    <property type="component" value="Unassembled WGS sequence"/>
</dbReference>
<feature type="domain" description="Ribosomal RNA methyltransferase FtsJ" evidence="7">
    <location>
        <begin position="191"/>
        <end position="284"/>
    </location>
</feature>
<evidence type="ECO:0000259" key="7">
    <source>
        <dbReference type="Pfam" id="PF01728"/>
    </source>
</evidence>
<dbReference type="Pfam" id="PF21239">
    <property type="entry name" value="RLMM_N"/>
    <property type="match status" value="1"/>
</dbReference>
<keyword evidence="11" id="KW-1185">Reference proteome</keyword>
<feature type="binding site" evidence="6">
    <location>
        <position position="245"/>
    </location>
    <ligand>
        <name>S-adenosyl-L-methionine</name>
        <dbReference type="ChEBI" id="CHEBI:59789"/>
    </ligand>
</feature>
<feature type="domain" description="Ribosomal RNA large subunit methyltransferase M THUMP-like" evidence="9">
    <location>
        <begin position="85"/>
        <end position="168"/>
    </location>
</feature>
<dbReference type="RefSeq" id="WP_343816871.1">
    <property type="nucleotide sequence ID" value="NZ_BAAAFA010000005.1"/>
</dbReference>
<keyword evidence="3 6" id="KW-0489">Methyltransferase</keyword>
<comment type="function">
    <text evidence="6">Catalyzes the 2'-O-methylation at nucleotide C2498 in 23S rRNA.</text>
</comment>
<keyword evidence="4 6" id="KW-0808">Transferase</keyword>
<dbReference type="PANTHER" id="PTHR37524:SF2">
    <property type="entry name" value="RIBOSOMAL RNA METHYLTRANSFERASE FTSJ DOMAIN-CONTAINING PROTEIN"/>
    <property type="match status" value="1"/>
</dbReference>
<dbReference type="PANTHER" id="PTHR37524">
    <property type="entry name" value="RIBOSOMAL RNA LARGE SUBUNIT METHYLTRANSFERASE M"/>
    <property type="match status" value="1"/>
</dbReference>
<dbReference type="Gene3D" id="3.40.50.150">
    <property type="entry name" value="Vaccinia Virus protein VP39"/>
    <property type="match status" value="1"/>
</dbReference>
<dbReference type="InterPro" id="IPR002877">
    <property type="entry name" value="RNA_MeTrfase_FtsJ_dom"/>
</dbReference>
<evidence type="ECO:0000259" key="8">
    <source>
        <dbReference type="Pfam" id="PF18125"/>
    </source>
</evidence>
<dbReference type="EMBL" id="BAAAFA010000005">
    <property type="protein sequence ID" value="GAA0816403.1"/>
    <property type="molecule type" value="Genomic_DNA"/>
</dbReference>
<dbReference type="Gene3D" id="3.30.70.2810">
    <property type="match status" value="1"/>
</dbReference>
<dbReference type="EC" id="2.1.1.186" evidence="6"/>
<gene>
    <name evidence="6 10" type="primary">rlmM</name>
    <name evidence="10" type="ORF">GCM10009111_16110</name>
</gene>
<dbReference type="HAMAP" id="MF_01551">
    <property type="entry name" value="23SrRNA_methyltr_M"/>
    <property type="match status" value="1"/>
</dbReference>
<feature type="binding site" evidence="6">
    <location>
        <position position="282"/>
    </location>
    <ligand>
        <name>S-adenosyl-L-methionine</name>
        <dbReference type="ChEBI" id="CHEBI:59789"/>
    </ligand>
</feature>
<organism evidence="10 11">
    <name type="scientific">Colwellia asteriadis</name>
    <dbReference type="NCBI Taxonomy" id="517723"/>
    <lineage>
        <taxon>Bacteria</taxon>
        <taxon>Pseudomonadati</taxon>
        <taxon>Pseudomonadota</taxon>
        <taxon>Gammaproteobacteria</taxon>
        <taxon>Alteromonadales</taxon>
        <taxon>Colwelliaceae</taxon>
        <taxon>Colwellia</taxon>
    </lineage>
</organism>
<dbReference type="PIRSF" id="PIRSF028774">
    <property type="entry name" value="UCP028774"/>
    <property type="match status" value="1"/>
</dbReference>
<comment type="caution">
    <text evidence="10">The sequence shown here is derived from an EMBL/GenBank/DDBJ whole genome shotgun (WGS) entry which is preliminary data.</text>
</comment>
<dbReference type="Pfam" id="PF18125">
    <property type="entry name" value="RlmM_FDX"/>
    <property type="match status" value="1"/>
</dbReference>
<evidence type="ECO:0000256" key="5">
    <source>
        <dbReference type="ARBA" id="ARBA00022691"/>
    </source>
</evidence>
<comment type="subcellular location">
    <subcellularLocation>
        <location evidence="6">Cytoplasm</location>
    </subcellularLocation>
</comment>
<feature type="binding site" evidence="6">
    <location>
        <begin position="226"/>
        <end position="229"/>
    </location>
    <ligand>
        <name>S-adenosyl-L-methionine</name>
        <dbReference type="ChEBI" id="CHEBI:59789"/>
    </ligand>
</feature>
<evidence type="ECO:0000256" key="2">
    <source>
        <dbReference type="ARBA" id="ARBA00022552"/>
    </source>
</evidence>
<evidence type="ECO:0000256" key="6">
    <source>
        <dbReference type="HAMAP-Rule" id="MF_01551"/>
    </source>
</evidence>
<dbReference type="InterPro" id="IPR040739">
    <property type="entry name" value="RlmM_FDX"/>
</dbReference>
<accession>A0ABN1L6E4</accession>
<comment type="subunit">
    <text evidence="6">Monomer.</text>
</comment>
<dbReference type="Pfam" id="PF01728">
    <property type="entry name" value="FtsJ"/>
    <property type="match status" value="1"/>
</dbReference>